<protein>
    <submittedName>
        <fullName evidence="2">Uncharacterized protein</fullName>
    </submittedName>
</protein>
<organism evidence="2 3">
    <name type="scientific">Lithospermum erythrorhizon</name>
    <name type="common">Purple gromwell</name>
    <name type="synonym">Lithospermum officinale var. erythrorhizon</name>
    <dbReference type="NCBI Taxonomy" id="34254"/>
    <lineage>
        <taxon>Eukaryota</taxon>
        <taxon>Viridiplantae</taxon>
        <taxon>Streptophyta</taxon>
        <taxon>Embryophyta</taxon>
        <taxon>Tracheophyta</taxon>
        <taxon>Spermatophyta</taxon>
        <taxon>Magnoliopsida</taxon>
        <taxon>eudicotyledons</taxon>
        <taxon>Gunneridae</taxon>
        <taxon>Pentapetalae</taxon>
        <taxon>asterids</taxon>
        <taxon>lamiids</taxon>
        <taxon>Boraginales</taxon>
        <taxon>Boraginaceae</taxon>
        <taxon>Boraginoideae</taxon>
        <taxon>Lithospermeae</taxon>
        <taxon>Lithospermum</taxon>
    </lineage>
</organism>
<dbReference type="EMBL" id="BAABME010037625">
    <property type="protein sequence ID" value="GAA0164697.1"/>
    <property type="molecule type" value="Genomic_DNA"/>
</dbReference>
<proteinExistence type="predicted"/>
<name>A0AAV3QRI8_LITER</name>
<dbReference type="Proteomes" id="UP001454036">
    <property type="component" value="Unassembled WGS sequence"/>
</dbReference>
<evidence type="ECO:0000256" key="1">
    <source>
        <dbReference type="SAM" id="MobiDB-lite"/>
    </source>
</evidence>
<keyword evidence="3" id="KW-1185">Reference proteome</keyword>
<feature type="compositionally biased region" description="Polar residues" evidence="1">
    <location>
        <begin position="31"/>
        <end position="40"/>
    </location>
</feature>
<reference evidence="2 3" key="1">
    <citation type="submission" date="2024-01" db="EMBL/GenBank/DDBJ databases">
        <title>The complete chloroplast genome sequence of Lithospermum erythrorhizon: insights into the phylogenetic relationship among Boraginaceae species and the maternal lineages of purple gromwells.</title>
        <authorList>
            <person name="Okada T."/>
            <person name="Watanabe K."/>
        </authorList>
    </citation>
    <scope>NUCLEOTIDE SEQUENCE [LARGE SCALE GENOMIC DNA]</scope>
</reference>
<feature type="region of interest" description="Disordered" evidence="1">
    <location>
        <begin position="1"/>
        <end position="43"/>
    </location>
</feature>
<feature type="compositionally biased region" description="Basic and acidic residues" evidence="1">
    <location>
        <begin position="16"/>
        <end position="30"/>
    </location>
</feature>
<sequence>MKRFNKKPYGTADSTKGNDRRFDNWKKNTKTEGTGNYGSQQHKRVLGGKVESMTKGIKNMNSSTNILDEFLEKENRGRDASEIGYLNSRRQ</sequence>
<gene>
    <name evidence="2" type="ORF">LIER_43691</name>
</gene>
<dbReference type="AlphaFoldDB" id="A0AAV3QRI8"/>
<evidence type="ECO:0000313" key="3">
    <source>
        <dbReference type="Proteomes" id="UP001454036"/>
    </source>
</evidence>
<comment type="caution">
    <text evidence="2">The sequence shown here is derived from an EMBL/GenBank/DDBJ whole genome shotgun (WGS) entry which is preliminary data.</text>
</comment>
<evidence type="ECO:0000313" key="2">
    <source>
        <dbReference type="EMBL" id="GAA0164697.1"/>
    </source>
</evidence>
<accession>A0AAV3QRI8</accession>